<dbReference type="InterPro" id="IPR002539">
    <property type="entry name" value="MaoC-like_dom"/>
</dbReference>
<comment type="caution">
    <text evidence="3">The sequence shown here is derived from an EMBL/GenBank/DDBJ whole genome shotgun (WGS) entry which is preliminary data.</text>
</comment>
<feature type="domain" description="MaoC-like" evidence="2">
    <location>
        <begin position="20"/>
        <end position="109"/>
    </location>
</feature>
<proteinExistence type="inferred from homology"/>
<reference evidence="4" key="1">
    <citation type="journal article" date="2019" name="Int. J. Syst. Evol. Microbiol.">
        <title>The Global Catalogue of Microorganisms (GCM) 10K type strain sequencing project: providing services to taxonomists for standard genome sequencing and annotation.</title>
        <authorList>
            <consortium name="The Broad Institute Genomics Platform"/>
            <consortium name="The Broad Institute Genome Sequencing Center for Infectious Disease"/>
            <person name="Wu L."/>
            <person name="Ma J."/>
        </authorList>
    </citation>
    <scope>NUCLEOTIDE SEQUENCE [LARGE SCALE GENOMIC DNA]</scope>
    <source>
        <strain evidence="4">JCM 32206</strain>
    </source>
</reference>
<dbReference type="PANTHER" id="PTHR43664">
    <property type="entry name" value="MONOAMINE OXIDASE-RELATED"/>
    <property type="match status" value="1"/>
</dbReference>
<evidence type="ECO:0000256" key="1">
    <source>
        <dbReference type="ARBA" id="ARBA00005254"/>
    </source>
</evidence>
<gene>
    <name evidence="3" type="ORF">GCM10023094_24880</name>
</gene>
<evidence type="ECO:0000259" key="2">
    <source>
        <dbReference type="Pfam" id="PF01575"/>
    </source>
</evidence>
<evidence type="ECO:0000313" key="4">
    <source>
        <dbReference type="Proteomes" id="UP001501183"/>
    </source>
</evidence>
<dbReference type="InterPro" id="IPR052342">
    <property type="entry name" value="MCH/BMMD"/>
</dbReference>
<organism evidence="3 4">
    <name type="scientific">Rhodococcus olei</name>
    <dbReference type="NCBI Taxonomy" id="2161675"/>
    <lineage>
        <taxon>Bacteria</taxon>
        <taxon>Bacillati</taxon>
        <taxon>Actinomycetota</taxon>
        <taxon>Actinomycetes</taxon>
        <taxon>Mycobacteriales</taxon>
        <taxon>Nocardiaceae</taxon>
        <taxon>Rhodococcus</taxon>
    </lineage>
</organism>
<evidence type="ECO:0000313" key="3">
    <source>
        <dbReference type="EMBL" id="GAA4479550.1"/>
    </source>
</evidence>
<dbReference type="Gene3D" id="3.10.129.10">
    <property type="entry name" value="Hotdog Thioesterase"/>
    <property type="match status" value="1"/>
</dbReference>
<accession>A0ABP8P3M6</accession>
<sequence>MSDVKYAEDLTVGELIELGSHTVTESELVEFAGRWDPQDFHVDRAAAEQGWFGGLIASGVHSMAVLQRLSVLGVYRHLSVIGGRGLRDVRFRRPVRPGDTLTGTMRIDEVVLDDRGRGLVTSTGQLLGSDGAVVFSVVTEAYVRRRPTPDAS</sequence>
<protein>
    <submittedName>
        <fullName evidence="3">MaoC family dehydratase</fullName>
    </submittedName>
</protein>
<dbReference type="SUPFAM" id="SSF54637">
    <property type="entry name" value="Thioesterase/thiol ester dehydrase-isomerase"/>
    <property type="match status" value="1"/>
</dbReference>
<dbReference type="EMBL" id="BAABFB010000040">
    <property type="protein sequence ID" value="GAA4479550.1"/>
    <property type="molecule type" value="Genomic_DNA"/>
</dbReference>
<dbReference type="Proteomes" id="UP001501183">
    <property type="component" value="Unassembled WGS sequence"/>
</dbReference>
<keyword evidence="4" id="KW-1185">Reference proteome</keyword>
<dbReference type="PANTHER" id="PTHR43664:SF1">
    <property type="entry name" value="BETA-METHYLMALYL-COA DEHYDRATASE"/>
    <property type="match status" value="1"/>
</dbReference>
<dbReference type="InterPro" id="IPR029069">
    <property type="entry name" value="HotDog_dom_sf"/>
</dbReference>
<comment type="similarity">
    <text evidence="1">Belongs to the enoyl-CoA hydratase/isomerase family.</text>
</comment>
<dbReference type="Pfam" id="PF01575">
    <property type="entry name" value="MaoC_dehydratas"/>
    <property type="match status" value="1"/>
</dbReference>
<dbReference type="RefSeq" id="WP_345345239.1">
    <property type="nucleotide sequence ID" value="NZ_BAABFB010000040.1"/>
</dbReference>
<name>A0ABP8P3M6_9NOCA</name>